<evidence type="ECO:0000313" key="4">
    <source>
        <dbReference type="Proteomes" id="UP000823964"/>
    </source>
</evidence>
<comment type="caution">
    <text evidence="3">The sequence shown here is derived from an EMBL/GenBank/DDBJ whole genome shotgun (WGS) entry which is preliminary data.</text>
</comment>
<gene>
    <name evidence="3" type="ORF">H9862_06790</name>
</gene>
<dbReference type="AlphaFoldDB" id="A0A9D2AIC8"/>
<evidence type="ECO:0008006" key="5">
    <source>
        <dbReference type="Google" id="ProtNLM"/>
    </source>
</evidence>
<evidence type="ECO:0000256" key="2">
    <source>
        <dbReference type="SAM" id="SignalP"/>
    </source>
</evidence>
<accession>A0A9D2AIC8</accession>
<sequence length="271" mass="28638">MNKSILPICIAGAVSMVLASCQSDQNAVSGANVTTSHGRPEARYMALPGQEAVAVSSDTNDAFDRAVAAYNNPGMLPDQSSYPSPATTPANTVRQNGGSDIIDEALSTTPRPVTPPAIQPDTLTNNAGATPNHITSPTMNRPTVQPSLPSANTGSALPTGPIDYSVQIINTTNGRLFIEANDAAGEVYPCGFMVNGQSYTTNKKQASPVRWPITVVVRDPDQPGTPEIRRYRIPAPESNYANKTIGISVMKGGIYHASLDGRVYYTSTTEN</sequence>
<feature type="region of interest" description="Disordered" evidence="1">
    <location>
        <begin position="108"/>
        <end position="156"/>
    </location>
</feature>
<keyword evidence="2" id="KW-0732">Signal</keyword>
<reference evidence="3" key="1">
    <citation type="journal article" date="2021" name="PeerJ">
        <title>Extensive microbial diversity within the chicken gut microbiome revealed by metagenomics and culture.</title>
        <authorList>
            <person name="Gilroy R."/>
            <person name="Ravi A."/>
            <person name="Getino M."/>
            <person name="Pursley I."/>
            <person name="Horton D.L."/>
            <person name="Alikhan N.F."/>
            <person name="Baker D."/>
            <person name="Gharbi K."/>
            <person name="Hall N."/>
            <person name="Watson M."/>
            <person name="Adriaenssens E.M."/>
            <person name="Foster-Nyarko E."/>
            <person name="Jarju S."/>
            <person name="Secka A."/>
            <person name="Antonio M."/>
            <person name="Oren A."/>
            <person name="Chaudhuri R.R."/>
            <person name="La Ragione R."/>
            <person name="Hildebrand F."/>
            <person name="Pallen M.J."/>
        </authorList>
    </citation>
    <scope>NUCLEOTIDE SEQUENCE</scope>
    <source>
        <strain evidence="3">14975</strain>
    </source>
</reference>
<protein>
    <recommendedName>
        <fullName evidence="5">Lipoprotein</fullName>
    </recommendedName>
</protein>
<dbReference type="Proteomes" id="UP000823964">
    <property type="component" value="Unassembled WGS sequence"/>
</dbReference>
<feature type="chain" id="PRO_5038887600" description="Lipoprotein" evidence="2">
    <location>
        <begin position="20"/>
        <end position="271"/>
    </location>
</feature>
<reference evidence="3" key="2">
    <citation type="submission" date="2021-04" db="EMBL/GenBank/DDBJ databases">
        <authorList>
            <person name="Gilroy R."/>
        </authorList>
    </citation>
    <scope>NUCLEOTIDE SEQUENCE</scope>
    <source>
        <strain evidence="3">14975</strain>
    </source>
</reference>
<organism evidence="3 4">
    <name type="scientific">Candidatus Akkermansia intestinigallinarum</name>
    <dbReference type="NCBI Taxonomy" id="2838431"/>
    <lineage>
        <taxon>Bacteria</taxon>
        <taxon>Pseudomonadati</taxon>
        <taxon>Verrucomicrobiota</taxon>
        <taxon>Verrucomicrobiia</taxon>
        <taxon>Verrucomicrobiales</taxon>
        <taxon>Akkermansiaceae</taxon>
        <taxon>Akkermansia</taxon>
    </lineage>
</organism>
<evidence type="ECO:0000256" key="1">
    <source>
        <dbReference type="SAM" id="MobiDB-lite"/>
    </source>
</evidence>
<dbReference type="PROSITE" id="PS51257">
    <property type="entry name" value="PROKAR_LIPOPROTEIN"/>
    <property type="match status" value="1"/>
</dbReference>
<proteinExistence type="predicted"/>
<feature type="compositionally biased region" description="Polar residues" evidence="1">
    <location>
        <begin position="121"/>
        <end position="156"/>
    </location>
</feature>
<feature type="signal peptide" evidence="2">
    <location>
        <begin position="1"/>
        <end position="19"/>
    </location>
</feature>
<dbReference type="EMBL" id="DXFQ01000124">
    <property type="protein sequence ID" value="HIX20288.1"/>
    <property type="molecule type" value="Genomic_DNA"/>
</dbReference>
<name>A0A9D2AIC8_9BACT</name>
<evidence type="ECO:0000313" key="3">
    <source>
        <dbReference type="EMBL" id="HIX20288.1"/>
    </source>
</evidence>